<reference evidence="2 3" key="1">
    <citation type="submission" date="2020-01" db="EMBL/GenBank/DDBJ databases">
        <title>Spongiivirga citrea KCTC 32990T.</title>
        <authorList>
            <person name="Wang G."/>
        </authorList>
    </citation>
    <scope>NUCLEOTIDE SEQUENCE [LARGE SCALE GENOMIC DNA]</scope>
    <source>
        <strain evidence="2 3">KCTC 32990</strain>
    </source>
</reference>
<name>A0A6M0CIS7_9FLAO</name>
<accession>A0A6M0CIS7</accession>
<dbReference type="AlphaFoldDB" id="A0A6M0CIS7"/>
<sequence>MKKLNRIIPLLGIFFLISSCSTEEAASVNDTFNNVHSLEYNSGAVIVNSCKPEPISLCGGVNYVFWGLGTFWGGYNPDHNQLTYTEYEDGSVNITGSFNDNAGKQCTTTVDVWLINPKSYADWSSGGGMAHIPDNTCSNVNPEDLTYYLLDETRSILEVSGCIDGYEDRNGAYDVLHSPTDLSKGFQIGNGGSLFDEGSNLGLSGWMKLVHQDSGETWDSDFNFLIPCEPEKELECETAFARSTDGSNCFIDNGFSRWGWVLGPISEGQYSYEIYAAAGQCDINKGELVGTVDVDYNDGDVNVTYNIDNGYMVDETHTYAGYDMFPTTKKGKATVAPGKYTIEENLSGEIFVIAHAVVCK</sequence>
<evidence type="ECO:0000313" key="2">
    <source>
        <dbReference type="EMBL" id="NER15849.1"/>
    </source>
</evidence>
<evidence type="ECO:0000313" key="3">
    <source>
        <dbReference type="Proteomes" id="UP000474296"/>
    </source>
</evidence>
<dbReference type="RefSeq" id="WP_164029115.1">
    <property type="nucleotide sequence ID" value="NZ_JAABOQ010000001.1"/>
</dbReference>
<protein>
    <submittedName>
        <fullName evidence="2">Uncharacterized protein</fullName>
    </submittedName>
</protein>
<organism evidence="2 3">
    <name type="scientific">Spongiivirga citrea</name>
    <dbReference type="NCBI Taxonomy" id="1481457"/>
    <lineage>
        <taxon>Bacteria</taxon>
        <taxon>Pseudomonadati</taxon>
        <taxon>Bacteroidota</taxon>
        <taxon>Flavobacteriia</taxon>
        <taxon>Flavobacteriales</taxon>
        <taxon>Flavobacteriaceae</taxon>
        <taxon>Spongiivirga</taxon>
    </lineage>
</organism>
<gene>
    <name evidence="2" type="ORF">GWK10_01440</name>
</gene>
<feature type="signal peptide" evidence="1">
    <location>
        <begin position="1"/>
        <end position="25"/>
    </location>
</feature>
<evidence type="ECO:0000256" key="1">
    <source>
        <dbReference type="SAM" id="SignalP"/>
    </source>
</evidence>
<feature type="chain" id="PRO_5027058123" evidence="1">
    <location>
        <begin position="26"/>
        <end position="360"/>
    </location>
</feature>
<dbReference type="Proteomes" id="UP000474296">
    <property type="component" value="Unassembled WGS sequence"/>
</dbReference>
<keyword evidence="1" id="KW-0732">Signal</keyword>
<keyword evidence="3" id="KW-1185">Reference proteome</keyword>
<comment type="caution">
    <text evidence="2">The sequence shown here is derived from an EMBL/GenBank/DDBJ whole genome shotgun (WGS) entry which is preliminary data.</text>
</comment>
<dbReference type="PROSITE" id="PS51257">
    <property type="entry name" value="PROKAR_LIPOPROTEIN"/>
    <property type="match status" value="1"/>
</dbReference>
<proteinExistence type="predicted"/>
<dbReference type="EMBL" id="JAABOQ010000001">
    <property type="protein sequence ID" value="NER15849.1"/>
    <property type="molecule type" value="Genomic_DNA"/>
</dbReference>